<evidence type="ECO:0000313" key="2">
    <source>
        <dbReference type="Proteomes" id="UP001197093"/>
    </source>
</evidence>
<sequence length="409" mass="47309">MKLLIEAGHDANYRSIKHGGRTALGEIALNALPPTDIAAAEEALDLLSSVEASPLLKVHGKTVIFLALDNQHNEVITRLLLDRILYRTLNSHENTYQQGNLHYSPTMYVTKGIISNPSEAILELLKAHGCEDRFYATIEQIQPPDAVGLPEEIRDYERDRRARERQNRLVEEDHANTIRREREKAIALAQLEDDKHHRTIQQREDIALQKRRHRGLDHHQTIQMSAEKHHNDSQIKLSSATVHSSIRWQRHADEQAMLAQKRDADLAHRHHAHHQHLDQRRDKVALETETKDIRHARSLAHLRDVQRQQWQGREDRNAQQLTYENQRMIQEYEALWKRKQVEAEGRTAKAAAKVAGAREKHEMKMTELRTQRGNIIGQVNLEELRRWQESERMGTGMGNGRGRVGRLLA</sequence>
<dbReference type="Proteomes" id="UP001197093">
    <property type="component" value="Unassembled WGS sequence"/>
</dbReference>
<dbReference type="EMBL" id="JAHCVI010000002">
    <property type="protein sequence ID" value="KAG7289241.1"/>
    <property type="molecule type" value="Genomic_DNA"/>
</dbReference>
<evidence type="ECO:0000313" key="1">
    <source>
        <dbReference type="EMBL" id="KAG7289241.1"/>
    </source>
</evidence>
<keyword evidence="2" id="KW-1185">Reference proteome</keyword>
<name>A0AAD4EX02_9PEZI</name>
<accession>A0AAD4EX02</accession>
<comment type="caution">
    <text evidence="1">The sequence shown here is derived from an EMBL/GenBank/DDBJ whole genome shotgun (WGS) entry which is preliminary data.</text>
</comment>
<dbReference type="AlphaFoldDB" id="A0AAD4EX02"/>
<protein>
    <submittedName>
        <fullName evidence="1">Uncharacterized protein</fullName>
    </submittedName>
</protein>
<reference evidence="1" key="1">
    <citation type="submission" date="2023-02" db="EMBL/GenBank/DDBJ databases">
        <authorList>
            <person name="Palmer J.M."/>
        </authorList>
    </citation>
    <scope>NUCLEOTIDE SEQUENCE</scope>
    <source>
        <strain evidence="1">FW57</strain>
    </source>
</reference>
<proteinExistence type="predicted"/>
<organism evidence="1 2">
    <name type="scientific">Staphylotrichum longicolle</name>
    <dbReference type="NCBI Taxonomy" id="669026"/>
    <lineage>
        <taxon>Eukaryota</taxon>
        <taxon>Fungi</taxon>
        <taxon>Dikarya</taxon>
        <taxon>Ascomycota</taxon>
        <taxon>Pezizomycotina</taxon>
        <taxon>Sordariomycetes</taxon>
        <taxon>Sordariomycetidae</taxon>
        <taxon>Sordariales</taxon>
        <taxon>Chaetomiaceae</taxon>
        <taxon>Staphylotrichum</taxon>
    </lineage>
</organism>
<gene>
    <name evidence="1" type="ORF">NEMBOFW57_005606</name>
</gene>